<sequence>MGDCLHTSADSLSKLVKWAHSHGTICTLIPSLKHLLTEGAHGNLTALWGCSAGHAYHWPLTSSCKTAHKDRMCYERSSRGISSESLMQGAAAMQSSSTPRFLSSAAKSSKGDSNQTRDSYDFSNCSEPSEMDDNTEEHLFDIVCESSATDEEGDSEPRVTPRKRSTKGPSSDDSADPGAKKIKQERAEDYYTARTLIMGDCLHTSADSLSKLVKWAHSHGTICTLIPSLKHLLTEGAHGNLTALWGCSAGHAYHWPLTSSCKTAHKDRMCYERSSRGISSESLMQGAAAMQSSSTPRFLSSAAKSSKGDSNQTRDSYDFSNCSEPSEMDDNAEEHLFDIVCESSATDEEGDSEPRVTPRKRSTKGPSSDDSADPGAKKIKQERAEDYYTEHLFDIVCESSATDEEGDSEPRVTPRKRSTKGPSSDDSADPGAKKIKQERAEDYYTVANAQAQAASEGIPSCSISQSPKPTSQIRPSSRSSAPHNPQLLEDGDLVGVSSSPPENSSSSVTKHMHTPISGSQNRTHMNSHMNPAANQSAASLSQPGRSDMVEVLPNGDFSLPFEDPSGVVHPEMDILAAQSLSAEPKGDAAYEIERLKALLQVERNKSMMLGETISSLKQDKELLQQELTKKAELICEFLQDQLRPDKRRVHPSSQMEAGSSHQLIGSFPDEGAPFESPALFDSFEEVEVHPLDRQRTIKISSKRNRDGENTRVRMKNVVGVIARYMTALQEFRRSVSMKVAFDRVGVDRNTISRTAAIAELSLAAPEVFHALPPWDEKEETLAHYAVRCRQAMDDNIKAKIKAMKAKGELLPIVSK</sequence>
<gene>
    <name evidence="1" type="ORF">PGIGA_G00087980</name>
</gene>
<evidence type="ECO:0000313" key="2">
    <source>
        <dbReference type="Proteomes" id="UP000829447"/>
    </source>
</evidence>
<dbReference type="Proteomes" id="UP000829447">
    <property type="component" value="Linkage Group LG17"/>
</dbReference>
<accession>A0ACC5XBG5</accession>
<proteinExistence type="predicted"/>
<keyword evidence="2" id="KW-1185">Reference proteome</keyword>
<name>A0ACC5XBG5_PANGG</name>
<comment type="caution">
    <text evidence="1">The sequence shown here is derived from an EMBL/GenBank/DDBJ whole genome shotgun (WGS) entry which is preliminary data.</text>
</comment>
<evidence type="ECO:0000313" key="1">
    <source>
        <dbReference type="EMBL" id="MCI4388602.1"/>
    </source>
</evidence>
<protein>
    <submittedName>
        <fullName evidence="1">Uncharacterized protein</fullName>
    </submittedName>
</protein>
<reference evidence="1 2" key="1">
    <citation type="journal article" date="2022" name="bioRxiv">
        <title>An ancient truncated duplication of the anti-Mullerian hormone receptor type 2 gene is a potential conserved master sex determinant in the Pangasiidae catfish family.</title>
        <authorList>
            <person name="Wen M."/>
            <person name="Pan Q."/>
            <person name="Jouanno E."/>
            <person name="Montfort J."/>
            <person name="Zahm M."/>
            <person name="Cabau C."/>
            <person name="Klopp C."/>
            <person name="Iampietro C."/>
            <person name="Roques C."/>
            <person name="Bouchez O."/>
            <person name="Castinel A."/>
            <person name="Donnadieu C."/>
            <person name="Parrinello H."/>
            <person name="Poncet C."/>
            <person name="Belmonte E."/>
            <person name="Gautier V."/>
            <person name="Avarre J.-C."/>
            <person name="Dugue R."/>
            <person name="Gustiano R."/>
            <person name="Ha T.T.T."/>
            <person name="Campet M."/>
            <person name="Sriphairoj K."/>
            <person name="Ribolli J."/>
            <person name="de Almeida F.L."/>
            <person name="Desvignes T."/>
            <person name="Postlethwait J.H."/>
            <person name="Bucao C.F."/>
            <person name="Robinson-Rechavi M."/>
            <person name="Bobe J."/>
            <person name="Herpin A."/>
            <person name="Guiguen Y."/>
        </authorList>
    </citation>
    <scope>NUCLEOTIDE SEQUENCE [LARGE SCALE GENOMIC DNA]</scope>
    <source>
        <strain evidence="1">YG-Dec2019</strain>
    </source>
</reference>
<organism evidence="1 2">
    <name type="scientific">Pangasianodon gigas</name>
    <name type="common">Mekong giant catfish</name>
    <name type="synonym">Pangasius gigas</name>
    <dbReference type="NCBI Taxonomy" id="30993"/>
    <lineage>
        <taxon>Eukaryota</taxon>
        <taxon>Metazoa</taxon>
        <taxon>Chordata</taxon>
        <taxon>Craniata</taxon>
        <taxon>Vertebrata</taxon>
        <taxon>Euteleostomi</taxon>
        <taxon>Actinopterygii</taxon>
        <taxon>Neopterygii</taxon>
        <taxon>Teleostei</taxon>
        <taxon>Ostariophysi</taxon>
        <taxon>Siluriformes</taxon>
        <taxon>Pangasiidae</taxon>
        <taxon>Pangasianodon</taxon>
    </lineage>
</organism>
<dbReference type="EMBL" id="CM040470">
    <property type="protein sequence ID" value="MCI4388602.1"/>
    <property type="molecule type" value="Genomic_DNA"/>
</dbReference>